<dbReference type="Proteomes" id="UP001175271">
    <property type="component" value="Unassembled WGS sequence"/>
</dbReference>
<dbReference type="PANTHER" id="PTHR24637">
    <property type="entry name" value="COLLAGEN"/>
    <property type="match status" value="1"/>
</dbReference>
<evidence type="ECO:0000313" key="5">
    <source>
        <dbReference type="EMBL" id="KAK0395323.1"/>
    </source>
</evidence>
<evidence type="ECO:0000259" key="4">
    <source>
        <dbReference type="SMART" id="SM01088"/>
    </source>
</evidence>
<evidence type="ECO:0000256" key="3">
    <source>
        <dbReference type="SAM" id="Phobius"/>
    </source>
</evidence>
<evidence type="ECO:0000256" key="1">
    <source>
        <dbReference type="ARBA" id="ARBA00022737"/>
    </source>
</evidence>
<protein>
    <recommendedName>
        <fullName evidence="4">Nematode cuticle collagen N-terminal domain-containing protein</fullName>
    </recommendedName>
</protein>
<reference evidence="5" key="1">
    <citation type="submission" date="2023-06" db="EMBL/GenBank/DDBJ databases">
        <title>Genomic analysis of the entomopathogenic nematode Steinernema hermaphroditum.</title>
        <authorList>
            <person name="Schwarz E.M."/>
            <person name="Heppert J.K."/>
            <person name="Baniya A."/>
            <person name="Schwartz H.T."/>
            <person name="Tan C.-H."/>
            <person name="Antoshechkin I."/>
            <person name="Sternberg P.W."/>
            <person name="Goodrich-Blair H."/>
            <person name="Dillman A.R."/>
        </authorList>
    </citation>
    <scope>NUCLEOTIDE SEQUENCE</scope>
    <source>
        <strain evidence="5">PS9179</strain>
        <tissue evidence="5">Whole animal</tissue>
    </source>
</reference>
<comment type="caution">
    <text evidence="5">The sequence shown here is derived from an EMBL/GenBank/DDBJ whole genome shotgun (WGS) entry which is preliminary data.</text>
</comment>
<feature type="domain" description="Nematode cuticle collagen N-terminal" evidence="4">
    <location>
        <begin position="6"/>
        <end position="58"/>
    </location>
</feature>
<organism evidence="5 6">
    <name type="scientific">Steinernema hermaphroditum</name>
    <dbReference type="NCBI Taxonomy" id="289476"/>
    <lineage>
        <taxon>Eukaryota</taxon>
        <taxon>Metazoa</taxon>
        <taxon>Ecdysozoa</taxon>
        <taxon>Nematoda</taxon>
        <taxon>Chromadorea</taxon>
        <taxon>Rhabditida</taxon>
        <taxon>Tylenchina</taxon>
        <taxon>Panagrolaimomorpha</taxon>
        <taxon>Strongyloidoidea</taxon>
        <taxon>Steinernematidae</taxon>
        <taxon>Steinernema</taxon>
    </lineage>
</organism>
<name>A0AA39GYZ7_9BILA</name>
<feature type="compositionally biased region" description="Polar residues" evidence="2">
    <location>
        <begin position="236"/>
        <end position="248"/>
    </location>
</feature>
<feature type="transmembrane region" description="Helical" evidence="3">
    <location>
        <begin position="7"/>
        <end position="30"/>
    </location>
</feature>
<dbReference type="SMART" id="SM01088">
    <property type="entry name" value="Col_cuticle_N"/>
    <property type="match status" value="1"/>
</dbReference>
<evidence type="ECO:0000256" key="2">
    <source>
        <dbReference type="SAM" id="MobiDB-lite"/>
    </source>
</evidence>
<sequence>MLTARTVTVFSTVISFGTFFSIVVVLPWFMLRVQKTNTVMIYQVQECHMDTNNIWRQISHLGTRNKRQYGNSGGGYGAAAPRRSGACCSCQQGPPGLPGPKGLSGQDGKNGPAGSNGRPGRHGKYVYPKSQHEDSCQKCPPAPVGPPGLPDGAPGLEGYRGMKGPQGERGVDGQMGLPGPPGPYGIPGPKGSCAHCEGHDEKENRQQKGSVNGPRGPDSHPKKPHHRGPPAYLPPNSDSYGQASQPATHPTKYGRDRDNKQEYHDYYRSGGVYGWQDPAPSTPYNAESYRSPRQKLRKP</sequence>
<dbReference type="Pfam" id="PF01484">
    <property type="entry name" value="Col_cuticle_N"/>
    <property type="match status" value="1"/>
</dbReference>
<dbReference type="InterPro" id="IPR002486">
    <property type="entry name" value="Col_cuticle_N"/>
</dbReference>
<keyword evidence="3" id="KW-1133">Transmembrane helix</keyword>
<feature type="region of interest" description="Disordered" evidence="2">
    <location>
        <begin position="98"/>
        <end position="299"/>
    </location>
</feature>
<keyword evidence="1" id="KW-0677">Repeat</keyword>
<dbReference type="PANTHER" id="PTHR24637:SF421">
    <property type="entry name" value="CUTICLE COLLAGEN DPY-2"/>
    <property type="match status" value="1"/>
</dbReference>
<dbReference type="EMBL" id="JAUCMV010000005">
    <property type="protein sequence ID" value="KAK0395323.1"/>
    <property type="molecule type" value="Genomic_DNA"/>
</dbReference>
<dbReference type="InterPro" id="IPR008160">
    <property type="entry name" value="Collagen"/>
</dbReference>
<dbReference type="AlphaFoldDB" id="A0AA39GYZ7"/>
<keyword evidence="3" id="KW-0472">Membrane</keyword>
<proteinExistence type="predicted"/>
<gene>
    <name evidence="5" type="ORF">QR680_001230</name>
</gene>
<feature type="compositionally biased region" description="Pro residues" evidence="2">
    <location>
        <begin position="140"/>
        <end position="149"/>
    </location>
</feature>
<dbReference type="Pfam" id="PF01391">
    <property type="entry name" value="Collagen"/>
    <property type="match status" value="1"/>
</dbReference>
<feature type="compositionally biased region" description="Basic and acidic residues" evidence="2">
    <location>
        <begin position="196"/>
        <end position="206"/>
    </location>
</feature>
<feature type="compositionally biased region" description="Basic and acidic residues" evidence="2">
    <location>
        <begin position="253"/>
        <end position="267"/>
    </location>
</feature>
<keyword evidence="6" id="KW-1185">Reference proteome</keyword>
<dbReference type="GO" id="GO:0042302">
    <property type="term" value="F:structural constituent of cuticle"/>
    <property type="evidence" value="ECO:0007669"/>
    <property type="project" value="InterPro"/>
</dbReference>
<keyword evidence="3" id="KW-0812">Transmembrane</keyword>
<evidence type="ECO:0000313" key="6">
    <source>
        <dbReference type="Proteomes" id="UP001175271"/>
    </source>
</evidence>
<accession>A0AA39GYZ7</accession>